<protein>
    <submittedName>
        <fullName evidence="3">Uncharacterized protein LOC108683248</fullName>
    </submittedName>
</protein>
<feature type="chain" id="PRO_5037505368" evidence="1">
    <location>
        <begin position="19"/>
        <end position="261"/>
    </location>
</feature>
<proteinExistence type="predicted"/>
<feature type="signal peptide" evidence="1">
    <location>
        <begin position="1"/>
        <end position="18"/>
    </location>
</feature>
<name>A0A8B7PPA5_HYAAZ</name>
<organism evidence="2 3">
    <name type="scientific">Hyalella azteca</name>
    <name type="common">Amphipod</name>
    <dbReference type="NCBI Taxonomy" id="294128"/>
    <lineage>
        <taxon>Eukaryota</taxon>
        <taxon>Metazoa</taxon>
        <taxon>Ecdysozoa</taxon>
        <taxon>Arthropoda</taxon>
        <taxon>Crustacea</taxon>
        <taxon>Multicrustacea</taxon>
        <taxon>Malacostraca</taxon>
        <taxon>Eumalacostraca</taxon>
        <taxon>Peracarida</taxon>
        <taxon>Amphipoda</taxon>
        <taxon>Senticaudata</taxon>
        <taxon>Talitrida</taxon>
        <taxon>Talitroidea</taxon>
        <taxon>Hyalellidae</taxon>
        <taxon>Hyalella</taxon>
    </lineage>
</organism>
<evidence type="ECO:0000313" key="2">
    <source>
        <dbReference type="Proteomes" id="UP000694843"/>
    </source>
</evidence>
<reference evidence="3" key="1">
    <citation type="submission" date="2025-08" db="UniProtKB">
        <authorList>
            <consortium name="RefSeq"/>
        </authorList>
    </citation>
    <scope>IDENTIFICATION</scope>
    <source>
        <tissue evidence="3">Whole organism</tissue>
    </source>
</reference>
<evidence type="ECO:0000313" key="3">
    <source>
        <dbReference type="RefSeq" id="XP_018028038.2"/>
    </source>
</evidence>
<evidence type="ECO:0000256" key="1">
    <source>
        <dbReference type="SAM" id="SignalP"/>
    </source>
</evidence>
<accession>A0A8B7PPA5</accession>
<dbReference type="RefSeq" id="XP_018028038.2">
    <property type="nucleotide sequence ID" value="XM_018172549.2"/>
</dbReference>
<dbReference type="GeneID" id="108683248"/>
<gene>
    <name evidence="3" type="primary">LOC108683248</name>
</gene>
<dbReference type="Proteomes" id="UP000694843">
    <property type="component" value="Unplaced"/>
</dbReference>
<dbReference type="KEGG" id="hazt:108683248"/>
<keyword evidence="2" id="KW-1185">Reference proteome</keyword>
<keyword evidence="1" id="KW-0732">Signal</keyword>
<dbReference type="AlphaFoldDB" id="A0A8B7PPA5"/>
<sequence length="261" mass="28119">MGTIPVFLLSFLAATVAGIPMPDGESLATDQSNPQINRTVADVVDIRRKLQSSAANLISKSLVHDLSTFKSGPEGLSVSIKSSAASSVQLILDDSVVQHSQLDDVSVFQRVRHANEALAIIATPTSDVWLTRLNVSATAASVTLTSLASLRPASANVTSVSTGLVVGSVLFYSTASPAPGGYRVQLDALNLADMRNLNIKNWVDISSGRPLMHFFTVAGRVYFVLEDKLYVYKDGLFDRLNHEMLDTRYATSITGFNQDNE</sequence>